<dbReference type="GO" id="GO:0003677">
    <property type="term" value="F:DNA binding"/>
    <property type="evidence" value="ECO:0007669"/>
    <property type="project" value="InterPro"/>
</dbReference>
<evidence type="ECO:0000313" key="5">
    <source>
        <dbReference type="Proteomes" id="UP000005951"/>
    </source>
</evidence>
<gene>
    <name evidence="4" type="ORF">WSS_A29214</name>
</gene>
<evidence type="ECO:0000259" key="3">
    <source>
        <dbReference type="PROSITE" id="PS51898"/>
    </source>
</evidence>
<dbReference type="PANTHER" id="PTHR30349">
    <property type="entry name" value="PHAGE INTEGRASE-RELATED"/>
    <property type="match status" value="1"/>
</dbReference>
<evidence type="ECO:0000313" key="4">
    <source>
        <dbReference type="EMBL" id="EKT79051.1"/>
    </source>
</evidence>
<dbReference type="SUPFAM" id="SSF56349">
    <property type="entry name" value="DNA breaking-rejoining enzymes"/>
    <property type="match status" value="1"/>
</dbReference>
<dbReference type="GO" id="GO:0015074">
    <property type="term" value="P:DNA integration"/>
    <property type="evidence" value="ECO:0007669"/>
    <property type="project" value="InterPro"/>
</dbReference>
<dbReference type="InterPro" id="IPR050090">
    <property type="entry name" value="Tyrosine_recombinase_XerCD"/>
</dbReference>
<accession>K8XDZ2</accession>
<dbReference type="InterPro" id="IPR002104">
    <property type="entry name" value="Integrase_catalytic"/>
</dbReference>
<dbReference type="RefSeq" id="WP_005261439.1">
    <property type="nucleotide sequence ID" value="NZ_AJYC02000090.1"/>
</dbReference>
<dbReference type="PROSITE" id="PS51898">
    <property type="entry name" value="TYR_RECOMBINASE"/>
    <property type="match status" value="1"/>
</dbReference>
<feature type="domain" description="Tyr recombinase" evidence="3">
    <location>
        <begin position="368"/>
        <end position="584"/>
    </location>
</feature>
<dbReference type="EMBL" id="AJYC02000090">
    <property type="protein sequence ID" value="EKT79051.1"/>
    <property type="molecule type" value="Genomic_DNA"/>
</dbReference>
<dbReference type="InterPro" id="IPR013762">
    <property type="entry name" value="Integrase-like_cat_sf"/>
</dbReference>
<protein>
    <submittedName>
        <fullName evidence="4">Phage integrase family protein</fullName>
    </submittedName>
</protein>
<sequence length="723" mass="82345">MASGIDANPALVHDLICTDDDRPDSEQRVELISAIYGLITLRIVFPSYDFLAHRGAQSLYIACRRMYRPDLFAKLKAQADHLAISSVHHREVAIAALAKIVVRTGRDLDQLTAEDLFAYLAWFKKRRNTTAGGVSLAWRLLHGIGDLGQYATLEEAARQGQRTPAQLVDFYGVQAPTVRRVLIRYLEERQPGLDYTTMINLSQTLVLQFWCEIEQHHPGLDTLHLPEEIVAAWKERLLTTPTRLGARRAEDFYFTVVGTVRSFYRDLQDWAQQDPAWAEWAYPNPIRKSDIAGWTKARQTRNAATHQRIRERLPHLHTLVESAEHHRDDQAALLSSALTTPVDETFEHGGRGYRRVLSSNYRRPDNKRRPPELIEDLVTGRVIDVGRNERNTFWAWAVIEVLRQTGIRIEELLELTHLGLVAYKLPKTGEIVPMLQIVPSKANEERLLLVSPELASVLATIISRLRNENGGHVPLTERYDPNEKVTGPPLPHLFQRRSGWGWKVFTNTLVRGLLNETLARTGLTDASGQPLHYTPHDFRRLWATDAVNHGLPIHIAAKILGHKNINTTQGYTAVFDEHLIRSYRSFLDTRRALRPESEYREPTDQEWREFQQHFEIRKLELGTCGRPYSSPCQHEHACIRCPSLRVDPRSRNRLIEITENLRDRIAEARHNGWTGEVVGLKVSLDAAASKLASLDRMQKHSADENGSVQLGLPTIMTDGHEPA</sequence>
<evidence type="ECO:0000256" key="2">
    <source>
        <dbReference type="SAM" id="MobiDB-lite"/>
    </source>
</evidence>
<dbReference type="PANTHER" id="PTHR30349:SF64">
    <property type="entry name" value="PROPHAGE INTEGRASE INTD-RELATED"/>
    <property type="match status" value="1"/>
</dbReference>
<dbReference type="Gene3D" id="1.10.443.10">
    <property type="entry name" value="Intergrase catalytic core"/>
    <property type="match status" value="1"/>
</dbReference>
<evidence type="ECO:0000256" key="1">
    <source>
        <dbReference type="ARBA" id="ARBA00023172"/>
    </source>
</evidence>
<feature type="region of interest" description="Disordered" evidence="2">
    <location>
        <begin position="700"/>
        <end position="723"/>
    </location>
</feature>
<dbReference type="AlphaFoldDB" id="K8XDZ2"/>
<dbReference type="CDD" id="cd00397">
    <property type="entry name" value="DNA_BRE_C"/>
    <property type="match status" value="1"/>
</dbReference>
<keyword evidence="1" id="KW-0233">DNA recombination</keyword>
<dbReference type="Proteomes" id="UP000005951">
    <property type="component" value="Unassembled WGS sequence"/>
</dbReference>
<dbReference type="InterPro" id="IPR011010">
    <property type="entry name" value="DNA_brk_join_enz"/>
</dbReference>
<dbReference type="Pfam" id="PF00589">
    <property type="entry name" value="Phage_integrase"/>
    <property type="match status" value="1"/>
</dbReference>
<proteinExistence type="predicted"/>
<organism evidence="4 5">
    <name type="scientific">Rhodococcus opacus M213</name>
    <dbReference type="NCBI Taxonomy" id="1129896"/>
    <lineage>
        <taxon>Bacteria</taxon>
        <taxon>Bacillati</taxon>
        <taxon>Actinomycetota</taxon>
        <taxon>Actinomycetes</taxon>
        <taxon>Mycobacteriales</taxon>
        <taxon>Nocardiaceae</taxon>
        <taxon>Rhodococcus</taxon>
    </lineage>
</organism>
<reference evidence="4 5" key="1">
    <citation type="journal article" date="2013" name="Genome Announc.">
        <title>Draft Genome Sequence of Rhodococcus opacus Strain M213 Shows a Diverse Catabolic Potential.</title>
        <authorList>
            <person name="Pathak A."/>
            <person name="Green S.J."/>
            <person name="Ogram A."/>
            <person name="Chauhan A."/>
        </authorList>
    </citation>
    <scope>NUCLEOTIDE SEQUENCE [LARGE SCALE GENOMIC DNA]</scope>
    <source>
        <strain evidence="4 5">M213</strain>
    </source>
</reference>
<comment type="caution">
    <text evidence="4">The sequence shown here is derived from an EMBL/GenBank/DDBJ whole genome shotgun (WGS) entry which is preliminary data.</text>
</comment>
<dbReference type="GO" id="GO:0006310">
    <property type="term" value="P:DNA recombination"/>
    <property type="evidence" value="ECO:0007669"/>
    <property type="project" value="UniProtKB-KW"/>
</dbReference>
<name>K8XDZ2_RHOOP</name>